<dbReference type="GO" id="GO:0009235">
    <property type="term" value="P:cobalamin metabolic process"/>
    <property type="evidence" value="ECO:0007669"/>
    <property type="project" value="InterPro"/>
</dbReference>
<dbReference type="InterPro" id="IPR019362">
    <property type="entry name" value="MMADHC"/>
</dbReference>
<organism evidence="1">
    <name type="scientific">Apis mellifera</name>
    <name type="common">Honeybee</name>
    <dbReference type="NCBI Taxonomy" id="7460"/>
    <lineage>
        <taxon>Eukaryota</taxon>
        <taxon>Metazoa</taxon>
        <taxon>Ecdysozoa</taxon>
        <taxon>Arthropoda</taxon>
        <taxon>Hexapoda</taxon>
        <taxon>Insecta</taxon>
        <taxon>Pterygota</taxon>
        <taxon>Neoptera</taxon>
        <taxon>Endopterygota</taxon>
        <taxon>Hymenoptera</taxon>
        <taxon>Apocrita</taxon>
        <taxon>Aculeata</taxon>
        <taxon>Apoidea</taxon>
        <taxon>Anthophila</taxon>
        <taxon>Apidae</taxon>
        <taxon>Apis</taxon>
    </lineage>
</organism>
<protein>
    <submittedName>
        <fullName evidence="3 4">Methylmalonic aciduria and homocystinuria type D homolog, mitochondrial isoform X1</fullName>
    </submittedName>
</protein>
<dbReference type="EnsemblMetazoa" id="XM_006570621">
    <property type="protein sequence ID" value="XP_006570684"/>
    <property type="gene ID" value="LOC551676"/>
</dbReference>
<evidence type="ECO:0000313" key="1">
    <source>
        <dbReference type="EnsemblMetazoa" id="XP_006570684"/>
    </source>
</evidence>
<dbReference type="RefSeq" id="XP_016768972.1">
    <property type="nucleotide sequence ID" value="XM_016913483.2"/>
</dbReference>
<sequence length="297" mass="33778">MLCVKYVKKNNTTILFNILSKGCYSRRSNKSTNSYKIVQANSENLNDVDGAMLGINSNWELLTPRGFRFYLPGSIGPGWSDVTTTIQVRTQLVDFHDNDKQISIDDSKEKSAPRSNRLKGTRHSMLHCVAQECPLLLRKGIEELFPGCLDVGSPQLTIITISQSINFKVMKWNKEIETEKLAKYFVLAASDICAKLRRMGYWADFINPFSGQPHLNLQKNNTLYKTDERFRCLGFKILHRNNCKVILYDNNAKNFLVQNGHGTVVYITGNLYTTAPASTEFLKEILYDCELVNVNEA</sequence>
<dbReference type="Pfam" id="PF10229">
    <property type="entry name" value="MMADHC"/>
    <property type="match status" value="1"/>
</dbReference>
<accession>A0A8B7KMS9</accession>
<dbReference type="RefSeq" id="XP_624068.2">
    <property type="nucleotide sequence ID" value="XM_624065.6"/>
</dbReference>
<name>A0A7M7LPV7_APIME</name>
<dbReference type="RefSeq" id="XP_006570683.1">
    <property type="nucleotide sequence ID" value="XM_006570620.3"/>
</dbReference>
<evidence type="ECO:0000313" key="2">
    <source>
        <dbReference type="Proteomes" id="UP000005203"/>
    </source>
</evidence>
<dbReference type="KEGG" id="ame:551676"/>
<evidence type="ECO:0000313" key="5">
    <source>
        <dbReference type="RefSeq" id="XP_016768972.1"/>
    </source>
</evidence>
<reference evidence="1" key="1">
    <citation type="submission" date="2021-01" db="UniProtKB">
        <authorList>
            <consortium name="EnsemblMetazoa"/>
        </authorList>
    </citation>
    <scope>IDENTIFICATION</scope>
    <source>
        <strain evidence="1">DH4</strain>
    </source>
</reference>
<dbReference type="GeneID" id="551676"/>
<dbReference type="EnsemblMetazoa" id="XM_006570620">
    <property type="protein sequence ID" value="XP_006570683"/>
    <property type="gene ID" value="LOC551676"/>
</dbReference>
<dbReference type="EnsemblMetazoa" id="XM_016913483">
    <property type="protein sequence ID" value="XP_016768972"/>
    <property type="gene ID" value="LOC551676"/>
</dbReference>
<dbReference type="RefSeq" id="XP_006570684.1">
    <property type="nucleotide sequence ID" value="XM_006570621.3"/>
</dbReference>
<proteinExistence type="predicted"/>
<keyword evidence="2" id="KW-1185">Reference proteome</keyword>
<accession>A0A8B6Z8G9</accession>
<gene>
    <name evidence="1" type="primary">551676</name>
    <name evidence="3 4 5 6" type="synonym">LOC551676</name>
</gene>
<dbReference type="EnsemblMetazoa" id="XM_624065">
    <property type="protein sequence ID" value="XP_624068"/>
    <property type="gene ID" value="LOC551676"/>
</dbReference>
<evidence type="ECO:0000313" key="6">
    <source>
        <dbReference type="RefSeq" id="XP_624068.2"/>
    </source>
</evidence>
<dbReference type="PANTHER" id="PTHR13192">
    <property type="entry name" value="MY011 PROTEIN"/>
    <property type="match status" value="1"/>
</dbReference>
<dbReference type="PANTHER" id="PTHR13192:SF3">
    <property type="entry name" value="COBALAMIN TRAFFICKING PROTEIN CBLD"/>
    <property type="match status" value="1"/>
</dbReference>
<accession>A0A7M7R839</accession>
<dbReference type="Proteomes" id="UP000005203">
    <property type="component" value="Linkage group LG1"/>
</dbReference>
<accession>A0A7M7LPV7</accession>
<dbReference type="OrthoDB" id="10263782at2759"/>
<reference evidence="5" key="2">
    <citation type="submission" date="2025-04" db="UniProtKB">
        <authorList>
            <consortium name="RefSeq"/>
        </authorList>
    </citation>
    <scope>IDENTIFICATION</scope>
    <source>
        <strain evidence="2 5">DH4</strain>
        <tissue evidence="5">Whole body</tissue>
    </source>
</reference>
<evidence type="ECO:0000313" key="4">
    <source>
        <dbReference type="RefSeq" id="XP_006570684.1"/>
    </source>
</evidence>
<reference evidence="2" key="3">
    <citation type="submission" date="2025-05" db="UniProtKB">
        <authorList>
            <consortium name="RefSeq"/>
        </authorList>
    </citation>
    <scope>NUCLEOTIDE SEQUENCE [LARGE SCALE GENOMIC DNA]</scope>
    <source>
        <strain evidence="2 3">DH4</strain>
        <tissue evidence="3 4">Whole body</tissue>
    </source>
</reference>
<evidence type="ECO:0000313" key="3">
    <source>
        <dbReference type="RefSeq" id="XP_006570683.1"/>
    </source>
</evidence>
<dbReference type="AlphaFoldDB" id="A0A7M7LPV7"/>
<dbReference type="GO" id="GO:0005739">
    <property type="term" value="C:mitochondrion"/>
    <property type="evidence" value="ECO:0007669"/>
    <property type="project" value="TreeGrafter"/>
</dbReference>